<feature type="transmembrane region" description="Helical" evidence="1">
    <location>
        <begin position="98"/>
        <end position="120"/>
    </location>
</feature>
<evidence type="ECO:0000256" key="1">
    <source>
        <dbReference type="SAM" id="Phobius"/>
    </source>
</evidence>
<keyword evidence="3" id="KW-1185">Reference proteome</keyword>
<feature type="transmembrane region" description="Helical" evidence="1">
    <location>
        <begin position="6"/>
        <end position="25"/>
    </location>
</feature>
<feature type="transmembrane region" description="Helical" evidence="1">
    <location>
        <begin position="212"/>
        <end position="231"/>
    </location>
</feature>
<proteinExistence type="predicted"/>
<reference evidence="2 3" key="1">
    <citation type="submission" date="2022-08" db="EMBL/GenBank/DDBJ databases">
        <title>Proteogenomics of the novel Dehalobacterium formicoaceticum strain EZ94 highlights a key role of methyltransferases during anaerobic dichloromethane degradation.</title>
        <authorList>
            <person name="Wasmund K."/>
        </authorList>
    </citation>
    <scope>NUCLEOTIDE SEQUENCE [LARGE SCALE GENOMIC DNA]</scope>
    <source>
        <strain evidence="2 3">EZ94</strain>
    </source>
</reference>
<name>A0ABT1Y7H2_9FIRM</name>
<sequence length="232" mass="24473">MWGTIVNVLAIVIGSLVGIKSGNFLSDSTKDTVSKGVALGVLLIGLQMAFETQQLIIVLVSMVLGGVTGELIGIERFLDRSAKFLEKRYQGESTDKGIAKGFVTATLIYCVGAMAIMGALQSGLTGNHSILYAKSILDGVTSIVLASTLGVGVALSALPLLIYQGSITLLAHFIEPFIIEEAIVEMKAVGGLLIVAIGLNMLELTKIRVGNLLPAIIYAVVFTTFVMKLGWT</sequence>
<evidence type="ECO:0000313" key="2">
    <source>
        <dbReference type="EMBL" id="MCR6545636.1"/>
    </source>
</evidence>
<evidence type="ECO:0000313" key="3">
    <source>
        <dbReference type="Proteomes" id="UP001524944"/>
    </source>
</evidence>
<comment type="caution">
    <text evidence="2">The sequence shown here is derived from an EMBL/GenBank/DDBJ whole genome shotgun (WGS) entry which is preliminary data.</text>
</comment>
<dbReference type="InterPro" id="IPR007563">
    <property type="entry name" value="DUF554"/>
</dbReference>
<dbReference type="EMBL" id="JANPWE010000003">
    <property type="protein sequence ID" value="MCR6545636.1"/>
    <property type="molecule type" value="Genomic_DNA"/>
</dbReference>
<feature type="transmembrane region" description="Helical" evidence="1">
    <location>
        <begin position="32"/>
        <end position="50"/>
    </location>
</feature>
<dbReference type="PANTHER" id="PTHR36111:SF2">
    <property type="entry name" value="INNER MEMBRANE PROTEIN"/>
    <property type="match status" value="1"/>
</dbReference>
<organism evidence="2 3">
    <name type="scientific">Dehalobacterium formicoaceticum</name>
    <dbReference type="NCBI Taxonomy" id="51515"/>
    <lineage>
        <taxon>Bacteria</taxon>
        <taxon>Bacillati</taxon>
        <taxon>Bacillota</taxon>
        <taxon>Clostridia</taxon>
        <taxon>Eubacteriales</taxon>
        <taxon>Peptococcaceae</taxon>
        <taxon>Dehalobacterium</taxon>
    </lineage>
</organism>
<accession>A0ABT1Y7H2</accession>
<keyword evidence="1" id="KW-0812">Transmembrane</keyword>
<keyword evidence="1" id="KW-1133">Transmembrane helix</keyword>
<dbReference type="PANTHER" id="PTHR36111">
    <property type="entry name" value="INNER MEMBRANE PROTEIN-RELATED"/>
    <property type="match status" value="1"/>
</dbReference>
<dbReference type="Pfam" id="PF04474">
    <property type="entry name" value="DUF554"/>
    <property type="match status" value="1"/>
</dbReference>
<dbReference type="RefSeq" id="WP_089609107.1">
    <property type="nucleotide sequence ID" value="NZ_CP022121.1"/>
</dbReference>
<keyword evidence="1" id="KW-0472">Membrane</keyword>
<protein>
    <submittedName>
        <fullName evidence="2">DUF554 domain-containing protein</fullName>
    </submittedName>
</protein>
<feature type="transmembrane region" description="Helical" evidence="1">
    <location>
        <begin position="140"/>
        <end position="162"/>
    </location>
</feature>
<feature type="transmembrane region" description="Helical" evidence="1">
    <location>
        <begin position="56"/>
        <end position="78"/>
    </location>
</feature>
<gene>
    <name evidence="2" type="ORF">NVS47_08940</name>
</gene>
<dbReference type="Proteomes" id="UP001524944">
    <property type="component" value="Unassembled WGS sequence"/>
</dbReference>